<dbReference type="Gene3D" id="2.130.10.10">
    <property type="entry name" value="YVTN repeat-like/Quinoprotein amine dehydrogenase"/>
    <property type="match status" value="1"/>
</dbReference>
<organism evidence="3 4">
    <name type="scientific">Ktedonobacter robiniae</name>
    <dbReference type="NCBI Taxonomy" id="2778365"/>
    <lineage>
        <taxon>Bacteria</taxon>
        <taxon>Bacillati</taxon>
        <taxon>Chloroflexota</taxon>
        <taxon>Ktedonobacteria</taxon>
        <taxon>Ktedonobacterales</taxon>
        <taxon>Ktedonobacteraceae</taxon>
        <taxon>Ktedonobacter</taxon>
    </lineage>
</organism>
<dbReference type="InterPro" id="IPR050282">
    <property type="entry name" value="Cycloisomerase_2"/>
</dbReference>
<accession>A0ABQ3UHD7</accession>
<keyword evidence="4" id="KW-1185">Reference proteome</keyword>
<evidence type="ECO:0000313" key="4">
    <source>
        <dbReference type="Proteomes" id="UP000654345"/>
    </source>
</evidence>
<dbReference type="PANTHER" id="PTHR30344:SF1">
    <property type="entry name" value="6-PHOSPHOGLUCONOLACTONASE"/>
    <property type="match status" value="1"/>
</dbReference>
<name>A0ABQ3UHD7_9CHLR</name>
<proteinExistence type="inferred from homology"/>
<sequence length="360" mass="38359">MTNSRYTVYVGSYATPDAPGIHAFTFDMTTGILTAKGSSAGIAHPSFILAHPNQRWLYAVSEQSEQVDGKAGAVWGLALDNIGAQATSPLLNSQASGGNWPCHLALDASGKWLVVSNYGSGTVAVFPIQDDGSLGAMSEHIQHHGSGPNPERQEGPHAHSATFTPDNRFLIVADLGIDQLVIYAFDPVKGTLKAHAQVHARPGAGPRHMAFHPQRPQLAVACELDNTIVIYDYTVEDCHLEARQVLETLPSGAPESAVADIHFAPSGERLYVSNRGHNSIAAFAVAPDGEWQRLATSPTGGNWPRNFALAPNGRFLLVANQYSGEITLLPVIESEQALGEPMARVAVPGASCIQFVSRES</sequence>
<dbReference type="Proteomes" id="UP000654345">
    <property type="component" value="Unassembled WGS sequence"/>
</dbReference>
<dbReference type="InterPro" id="IPR015943">
    <property type="entry name" value="WD40/YVTN_repeat-like_dom_sf"/>
</dbReference>
<dbReference type="RefSeq" id="WP_201368831.1">
    <property type="nucleotide sequence ID" value="NZ_BNJG01000001.1"/>
</dbReference>
<feature type="region of interest" description="Disordered" evidence="2">
    <location>
        <begin position="138"/>
        <end position="160"/>
    </location>
</feature>
<gene>
    <name evidence="3" type="primary">pgl</name>
    <name evidence="3" type="ORF">KSB_03420</name>
</gene>
<dbReference type="InterPro" id="IPR011048">
    <property type="entry name" value="Haem_d1_sf"/>
</dbReference>
<evidence type="ECO:0000256" key="1">
    <source>
        <dbReference type="ARBA" id="ARBA00005564"/>
    </source>
</evidence>
<reference evidence="3 4" key="1">
    <citation type="journal article" date="2021" name="Int. J. Syst. Evol. Microbiol.">
        <title>Reticulibacter mediterranei gen. nov., sp. nov., within the new family Reticulibacteraceae fam. nov., and Ktedonospora formicarum gen. nov., sp. nov., Ktedonobacter robiniae sp. nov., Dictyobacter formicarum sp. nov. and Dictyobacter arantiisoli sp. nov., belonging to the class Ktedonobacteria.</title>
        <authorList>
            <person name="Yabe S."/>
            <person name="Zheng Y."/>
            <person name="Wang C.M."/>
            <person name="Sakai Y."/>
            <person name="Abe K."/>
            <person name="Yokota A."/>
            <person name="Donadio S."/>
            <person name="Cavaletti L."/>
            <person name="Monciardini P."/>
        </authorList>
    </citation>
    <scope>NUCLEOTIDE SEQUENCE [LARGE SCALE GENOMIC DNA]</scope>
    <source>
        <strain evidence="3 4">SOSP1-30</strain>
    </source>
</reference>
<dbReference type="InterPro" id="IPR019405">
    <property type="entry name" value="Lactonase_7-beta_prop"/>
</dbReference>
<dbReference type="EMBL" id="BNJG01000001">
    <property type="protein sequence ID" value="GHO51867.1"/>
    <property type="molecule type" value="Genomic_DNA"/>
</dbReference>
<evidence type="ECO:0000313" key="3">
    <source>
        <dbReference type="EMBL" id="GHO51867.1"/>
    </source>
</evidence>
<dbReference type="SUPFAM" id="SSF51004">
    <property type="entry name" value="C-terminal (heme d1) domain of cytochrome cd1-nitrite reductase"/>
    <property type="match status" value="1"/>
</dbReference>
<evidence type="ECO:0000256" key="2">
    <source>
        <dbReference type="SAM" id="MobiDB-lite"/>
    </source>
</evidence>
<comment type="caution">
    <text evidence="3">The sequence shown here is derived from an EMBL/GenBank/DDBJ whole genome shotgun (WGS) entry which is preliminary data.</text>
</comment>
<dbReference type="PANTHER" id="PTHR30344">
    <property type="entry name" value="6-PHOSPHOGLUCONOLACTONASE-RELATED"/>
    <property type="match status" value="1"/>
</dbReference>
<protein>
    <submittedName>
        <fullName evidence="3">6-phosphogluconolactonase</fullName>
    </submittedName>
</protein>
<comment type="similarity">
    <text evidence="1">Belongs to the cycloisomerase 2 family.</text>
</comment>
<dbReference type="Pfam" id="PF10282">
    <property type="entry name" value="Lactonase"/>
    <property type="match status" value="1"/>
</dbReference>